<dbReference type="EMBL" id="ABCS01000031">
    <property type="protein sequence ID" value="EDM78362.1"/>
    <property type="molecule type" value="Genomic_DNA"/>
</dbReference>
<accession>A6G6Q9</accession>
<dbReference type="Proteomes" id="UP000005801">
    <property type="component" value="Unassembled WGS sequence"/>
</dbReference>
<dbReference type="OrthoDB" id="5522369at2"/>
<organism evidence="1 2">
    <name type="scientific">Plesiocystis pacifica SIR-1</name>
    <dbReference type="NCBI Taxonomy" id="391625"/>
    <lineage>
        <taxon>Bacteria</taxon>
        <taxon>Pseudomonadati</taxon>
        <taxon>Myxococcota</taxon>
        <taxon>Polyangia</taxon>
        <taxon>Nannocystales</taxon>
        <taxon>Nannocystaceae</taxon>
        <taxon>Plesiocystis</taxon>
    </lineage>
</organism>
<comment type="caution">
    <text evidence="1">The sequence shown here is derived from an EMBL/GenBank/DDBJ whole genome shotgun (WGS) entry which is preliminary data.</text>
</comment>
<dbReference type="RefSeq" id="WP_006972408.1">
    <property type="nucleotide sequence ID" value="NZ_ABCS01000031.1"/>
</dbReference>
<proteinExistence type="predicted"/>
<name>A6G6Q9_9BACT</name>
<reference evidence="1 2" key="1">
    <citation type="submission" date="2007-06" db="EMBL/GenBank/DDBJ databases">
        <authorList>
            <person name="Shimkets L."/>
            <person name="Ferriera S."/>
            <person name="Johnson J."/>
            <person name="Kravitz S."/>
            <person name="Beeson K."/>
            <person name="Sutton G."/>
            <person name="Rogers Y.-H."/>
            <person name="Friedman R."/>
            <person name="Frazier M."/>
            <person name="Venter J.C."/>
        </authorList>
    </citation>
    <scope>NUCLEOTIDE SEQUENCE [LARGE SCALE GENOMIC DNA]</scope>
    <source>
        <strain evidence="1 2">SIR-1</strain>
    </source>
</reference>
<dbReference type="STRING" id="391625.PPSIR1_05921"/>
<evidence type="ECO:0000313" key="2">
    <source>
        <dbReference type="Proteomes" id="UP000005801"/>
    </source>
</evidence>
<dbReference type="AlphaFoldDB" id="A6G6Q9"/>
<sequence>MRHAERYVPGAAAYRDLIEAVERGAIDGDNALDFPVGVSDTYTVQLSTWARMTAILLERIISDAGSVRRAAKFLDVPRSTLGSWRVRAKRELE</sequence>
<gene>
    <name evidence="1" type="ORF">PPSIR1_05921</name>
</gene>
<evidence type="ECO:0000313" key="1">
    <source>
        <dbReference type="EMBL" id="EDM78362.1"/>
    </source>
</evidence>
<keyword evidence="2" id="KW-1185">Reference proteome</keyword>
<protein>
    <submittedName>
        <fullName evidence="1">Uncharacterized protein</fullName>
    </submittedName>
</protein>